<dbReference type="Pfam" id="PF01575">
    <property type="entry name" value="MaoC_dehydratas"/>
    <property type="match status" value="1"/>
</dbReference>
<dbReference type="Pfam" id="PF17951">
    <property type="entry name" value="FAS_meander"/>
    <property type="match status" value="1"/>
</dbReference>
<dbReference type="Pfam" id="PF08354">
    <property type="entry name" value="Fas1-AflB-like_hel"/>
    <property type="match status" value="1"/>
</dbReference>
<dbReference type="Pfam" id="PF00698">
    <property type="entry name" value="Acyl_transf_1"/>
    <property type="match status" value="1"/>
</dbReference>
<proteinExistence type="predicted"/>
<feature type="domain" description="Malonyl-CoA:ACP transacylase (MAT)" evidence="5">
    <location>
        <begin position="694"/>
        <end position="996"/>
    </location>
</feature>
<gene>
    <name evidence="6" type="primary">fas2_5</name>
    <name evidence="6" type="ORF">LPJ61_003272</name>
</gene>
<sequence>VVDEYPKAATQLLASEDVQFFVALGKRRGQKPFPFISVLDADFGAQLQKDAIWQSEDLGTVVDGDPQRVGIQQGPVSAQYAVVIDEPVKSILDGIYHSHIESLTDILHCGDKSSIPVIEYIGAEPAAVSLPATVQEQISESRRVYWMPLREDQLPELDTWLLALAGPRKSWLHALVTTPHFAQGDRIVDNYARRVLRPRSGRKVTVHIENGLPSSVEIANAAGVLELEASCSADRTIRLTIHHTTVHSVVVPLPLVLAYEPSHVHAPIHRGIHTDNNPETDFAISVWTVSADEPTTYVDIADANEAVRDEFTITSGHSRAFCDAVGNRAWQYAVSRDGRMLAPMEFMQISAMRCLQRVINSTIFGSGQSNVIHIDNRLEFEDGVDALCVGDTISVTARIDCMVNVKSGKRLMLTASFGRAGQKIGAMKSTFLSRFHYLDAPRTFQYHRNQKIAISLASVAEVAVLEAKEWFFYLGDTRVTIELGMDIEFCLDSEYRFAKEGVYSSIVTTGTVSVKARGSRRVHIADVDYRWGRAAKNPVVEYLNRHRVADDGHLFDDGGYSLTTAANAKLAMATAPASNWNYAKYSLDCNPIHTNPYIADYSGLPEMIAHGLRTAASTRAIVETIAAKGRVERTRAYEVAFIDMVLPRDRLSTELFHVGMKRGRMLVKGRTSKEGGGPVMDVTAEVDQPKTAYVFTGQGSQEPGIGMALYEQSAEARGIWDRANKHMLDTYDIDLLDIVRTNPKELTIYFHGKAGERVQGNYMALSKRVPDDSYMDGFKQTPLIPGITAQSCSHTFLSSTGLLDATQFTQVALTVSAMAAVADMRAKGLVQSDAMFAGHSLGEHCALAAMADIFAVEDVVDITFYRGLLMQSAVPRDEQGRSEFGMAAVDPSRVAKGFGEDQLHLVVDAINAASPGLLEIVNYNVRGHQYVAAGTLTNLAVLRLVLDAIAATGVPTAEAVSTVLTGPIGTEAVRSKATIPLHGIDAPFHSQLFAGHVPDLREALRTKLHDGTVSPDMLGRRYIPNLTAVPFEVTRAYFETVYMLT</sequence>
<dbReference type="Gene3D" id="3.10.129.10">
    <property type="entry name" value="Hotdog Thioesterase"/>
    <property type="match status" value="1"/>
</dbReference>
<dbReference type="EC" id="2.3.1.86" evidence="6"/>
<keyword evidence="4" id="KW-0560">Oxidoreductase</keyword>
<dbReference type="InterPro" id="IPR013565">
    <property type="entry name" value="Fas1/AflB-like_central"/>
</dbReference>
<dbReference type="GO" id="GO:0004321">
    <property type="term" value="F:fatty-acyl-CoA synthase activity"/>
    <property type="evidence" value="ECO:0007669"/>
    <property type="project" value="UniProtKB-EC"/>
</dbReference>
<dbReference type="OrthoDB" id="4251012at2759"/>
<dbReference type="Gene3D" id="2.40.128.700">
    <property type="match status" value="1"/>
</dbReference>
<dbReference type="InterPro" id="IPR016035">
    <property type="entry name" value="Acyl_Trfase/lysoPLipase"/>
</dbReference>
<dbReference type="SMART" id="SM00827">
    <property type="entry name" value="PKS_AT"/>
    <property type="match status" value="1"/>
</dbReference>
<dbReference type="Gene3D" id="3.30.1120.100">
    <property type="match status" value="1"/>
</dbReference>
<organism evidence="6 7">
    <name type="scientific">Coemansia biformis</name>
    <dbReference type="NCBI Taxonomy" id="1286918"/>
    <lineage>
        <taxon>Eukaryota</taxon>
        <taxon>Fungi</taxon>
        <taxon>Fungi incertae sedis</taxon>
        <taxon>Zoopagomycota</taxon>
        <taxon>Kickxellomycotina</taxon>
        <taxon>Kickxellomycetes</taxon>
        <taxon>Kickxellales</taxon>
        <taxon>Kickxellaceae</taxon>
        <taxon>Coemansia</taxon>
    </lineage>
</organism>
<dbReference type="GO" id="GO:0005835">
    <property type="term" value="C:fatty acid synthase complex"/>
    <property type="evidence" value="ECO:0007669"/>
    <property type="project" value="InterPro"/>
</dbReference>
<dbReference type="InterPro" id="IPR002539">
    <property type="entry name" value="MaoC-like_dom"/>
</dbReference>
<evidence type="ECO:0000256" key="3">
    <source>
        <dbReference type="ARBA" id="ARBA00022857"/>
    </source>
</evidence>
<dbReference type="AlphaFoldDB" id="A0A9W7Y6V7"/>
<comment type="caution">
    <text evidence="6">The sequence shown here is derived from an EMBL/GenBank/DDBJ whole genome shotgun (WGS) entry which is preliminary data.</text>
</comment>
<dbReference type="PANTHER" id="PTHR10982:SF21">
    <property type="entry name" value="FATTY ACID SYNTHASE SUBUNIT BETA"/>
    <property type="match status" value="1"/>
</dbReference>
<keyword evidence="2" id="KW-0378">Hydrolase</keyword>
<dbReference type="InterPro" id="IPR029069">
    <property type="entry name" value="HotDog_dom_sf"/>
</dbReference>
<name>A0A9W7Y6V7_9FUNG</name>
<evidence type="ECO:0000259" key="5">
    <source>
        <dbReference type="SMART" id="SM00827"/>
    </source>
</evidence>
<reference evidence="6" key="1">
    <citation type="submission" date="2022-07" db="EMBL/GenBank/DDBJ databases">
        <title>Phylogenomic reconstructions and comparative analyses of Kickxellomycotina fungi.</title>
        <authorList>
            <person name="Reynolds N.K."/>
            <person name="Stajich J.E."/>
            <person name="Barry K."/>
            <person name="Grigoriev I.V."/>
            <person name="Crous P."/>
            <person name="Smith M.E."/>
        </authorList>
    </citation>
    <scope>NUCLEOTIDE SEQUENCE</scope>
    <source>
        <strain evidence="6">BCRC 34381</strain>
    </source>
</reference>
<evidence type="ECO:0000313" key="6">
    <source>
        <dbReference type="EMBL" id="KAJ1729955.1"/>
    </source>
</evidence>
<dbReference type="GO" id="GO:0004312">
    <property type="term" value="F:fatty acid synthase activity"/>
    <property type="evidence" value="ECO:0007669"/>
    <property type="project" value="InterPro"/>
</dbReference>
<dbReference type="SUPFAM" id="SSF52151">
    <property type="entry name" value="FabD/lysophospholipase-like"/>
    <property type="match status" value="1"/>
</dbReference>
<accession>A0A9W7Y6V7</accession>
<evidence type="ECO:0000256" key="1">
    <source>
        <dbReference type="ARBA" id="ARBA00022679"/>
    </source>
</evidence>
<dbReference type="SUPFAM" id="SSF54637">
    <property type="entry name" value="Thioesterase/thiol ester dehydrase-isomerase"/>
    <property type="match status" value="2"/>
</dbReference>
<dbReference type="InterPro" id="IPR001227">
    <property type="entry name" value="Ac_transferase_dom_sf"/>
</dbReference>
<evidence type="ECO:0000313" key="7">
    <source>
        <dbReference type="Proteomes" id="UP001143981"/>
    </source>
</evidence>
<keyword evidence="1 6" id="KW-0808">Transferase</keyword>
<dbReference type="Pfam" id="PF22235">
    <property type="entry name" value="FAS1_thioest_ins"/>
    <property type="match status" value="1"/>
</dbReference>
<evidence type="ECO:0000256" key="2">
    <source>
        <dbReference type="ARBA" id="ARBA00022801"/>
    </source>
</evidence>
<dbReference type="GO" id="GO:0006633">
    <property type="term" value="P:fatty acid biosynthetic process"/>
    <property type="evidence" value="ECO:0007669"/>
    <property type="project" value="InterPro"/>
</dbReference>
<dbReference type="GO" id="GO:0019171">
    <property type="term" value="F:(3R)-hydroxyacyl-[acyl-carrier-protein] dehydratase activity"/>
    <property type="evidence" value="ECO:0007669"/>
    <property type="project" value="InterPro"/>
</dbReference>
<dbReference type="Pfam" id="PF13452">
    <property type="entry name" value="FAS1_DH_region"/>
    <property type="match status" value="1"/>
</dbReference>
<feature type="non-terminal residue" evidence="6">
    <location>
        <position position="1045"/>
    </location>
</feature>
<dbReference type="Gene3D" id="1.20.930.70">
    <property type="match status" value="1"/>
</dbReference>
<dbReference type="InterPro" id="IPR003965">
    <property type="entry name" value="Fatty_acid_synthase"/>
</dbReference>
<dbReference type="PRINTS" id="PR01483">
    <property type="entry name" value="FASYNTHASE"/>
</dbReference>
<dbReference type="InterPro" id="IPR014043">
    <property type="entry name" value="Acyl_transferase_dom"/>
</dbReference>
<dbReference type="InterPro" id="IPR050830">
    <property type="entry name" value="Fungal_FAS"/>
</dbReference>
<dbReference type="Proteomes" id="UP001143981">
    <property type="component" value="Unassembled WGS sequence"/>
</dbReference>
<protein>
    <submittedName>
        <fullName evidence="6">Fatty acid synthase alpha subunit Lsd1</fullName>
        <ecNumber evidence="6">2.3.1.86</ecNumber>
    </submittedName>
</protein>
<keyword evidence="3" id="KW-0521">NADP</keyword>
<dbReference type="InterPro" id="IPR040883">
    <property type="entry name" value="FAS_meander"/>
</dbReference>
<dbReference type="InterPro" id="IPR039569">
    <property type="entry name" value="FAS1-like_DH_region"/>
</dbReference>
<keyword evidence="7" id="KW-1185">Reference proteome</keyword>
<feature type="non-terminal residue" evidence="6">
    <location>
        <position position="1"/>
    </location>
</feature>
<dbReference type="Gene3D" id="3.40.366.10">
    <property type="entry name" value="Malonyl-Coenzyme A Acyl Carrier Protein, domain 2"/>
    <property type="match status" value="1"/>
</dbReference>
<dbReference type="Gene3D" id="6.10.140.1400">
    <property type="match status" value="1"/>
</dbReference>
<dbReference type="PANTHER" id="PTHR10982">
    <property type="entry name" value="MALONYL COA-ACYL CARRIER PROTEIN TRANSACYLASE"/>
    <property type="match status" value="1"/>
</dbReference>
<dbReference type="EMBL" id="JANBOI010000527">
    <property type="protein sequence ID" value="KAJ1729955.1"/>
    <property type="molecule type" value="Genomic_DNA"/>
</dbReference>
<dbReference type="GO" id="GO:0004318">
    <property type="term" value="F:enoyl-[acyl-carrier-protein] reductase (NADH) activity"/>
    <property type="evidence" value="ECO:0007669"/>
    <property type="project" value="InterPro"/>
</dbReference>
<dbReference type="Gene3D" id="6.10.60.10">
    <property type="match status" value="1"/>
</dbReference>
<evidence type="ECO:0000256" key="4">
    <source>
        <dbReference type="ARBA" id="ARBA00023002"/>
    </source>
</evidence>
<dbReference type="GO" id="GO:0016787">
    <property type="term" value="F:hydrolase activity"/>
    <property type="evidence" value="ECO:0007669"/>
    <property type="project" value="UniProtKB-KW"/>
</dbReference>
<keyword evidence="6" id="KW-0012">Acyltransferase</keyword>